<dbReference type="InterPro" id="IPR036390">
    <property type="entry name" value="WH_DNA-bd_sf"/>
</dbReference>
<dbReference type="Gene3D" id="1.10.10.10">
    <property type="entry name" value="Winged helix-like DNA-binding domain superfamily/Winged helix DNA-binding domain"/>
    <property type="match status" value="1"/>
</dbReference>
<dbReference type="PANTHER" id="PTHR33164">
    <property type="entry name" value="TRANSCRIPTIONAL REGULATOR, MARR FAMILY"/>
    <property type="match status" value="1"/>
</dbReference>
<dbReference type="RefSeq" id="WP_346097739.1">
    <property type="nucleotide sequence ID" value="NZ_BAAABY010000037.1"/>
</dbReference>
<dbReference type="InterPro" id="IPR039422">
    <property type="entry name" value="MarR/SlyA-like"/>
</dbReference>
<organism evidence="2 3">
    <name type="scientific">Streptomyces olivaceiscleroticus</name>
    <dbReference type="NCBI Taxonomy" id="68245"/>
    <lineage>
        <taxon>Bacteria</taxon>
        <taxon>Bacillati</taxon>
        <taxon>Actinomycetota</taxon>
        <taxon>Actinomycetes</taxon>
        <taxon>Kitasatosporales</taxon>
        <taxon>Streptomycetaceae</taxon>
        <taxon>Streptomyces</taxon>
    </lineage>
</organism>
<comment type="caution">
    <text evidence="2">The sequence shown here is derived from an EMBL/GenBank/DDBJ whole genome shotgun (WGS) entry which is preliminary data.</text>
</comment>
<sequence length="163" mass="17746">MADQRADTTPSAESVPAIPKALTAAPGYQVRRLYQAYLAVWVRAVDATLTGPQFAVLTAVDAAPGHDQRSMASAVALDTSTMADVARRLENRGLLVRRTAADDGRRKLLYLTEEGERTLRAAHERARALDERLLAPYGAGQRADLMDLLTSMADHWEGLAEES</sequence>
<evidence type="ECO:0000313" key="2">
    <source>
        <dbReference type="EMBL" id="GAA0481553.1"/>
    </source>
</evidence>
<reference evidence="2 3" key="1">
    <citation type="journal article" date="2019" name="Int. J. Syst. Evol. Microbiol.">
        <title>The Global Catalogue of Microorganisms (GCM) 10K type strain sequencing project: providing services to taxonomists for standard genome sequencing and annotation.</title>
        <authorList>
            <consortium name="The Broad Institute Genomics Platform"/>
            <consortium name="The Broad Institute Genome Sequencing Center for Infectious Disease"/>
            <person name="Wu L."/>
            <person name="Ma J."/>
        </authorList>
    </citation>
    <scope>NUCLEOTIDE SEQUENCE [LARGE SCALE GENOMIC DNA]</scope>
    <source>
        <strain evidence="2 3">JCM 4805</strain>
    </source>
</reference>
<proteinExistence type="predicted"/>
<dbReference type="InterPro" id="IPR000835">
    <property type="entry name" value="HTH_MarR-typ"/>
</dbReference>
<dbReference type="SUPFAM" id="SSF46785">
    <property type="entry name" value="Winged helix' DNA-binding domain"/>
    <property type="match status" value="1"/>
</dbReference>
<evidence type="ECO:0000313" key="3">
    <source>
        <dbReference type="Proteomes" id="UP001500909"/>
    </source>
</evidence>
<dbReference type="EMBL" id="BAAABY010000037">
    <property type="protein sequence ID" value="GAA0481553.1"/>
    <property type="molecule type" value="Genomic_DNA"/>
</dbReference>
<name>A0ABN1APY2_9ACTN</name>
<gene>
    <name evidence="2" type="ORF">GCM10010361_52950</name>
</gene>
<protein>
    <submittedName>
        <fullName evidence="2">MarR family transcriptional regulator</fullName>
    </submittedName>
</protein>
<dbReference type="PROSITE" id="PS50995">
    <property type="entry name" value="HTH_MARR_2"/>
    <property type="match status" value="1"/>
</dbReference>
<dbReference type="PANTHER" id="PTHR33164:SF95">
    <property type="entry name" value="TRANSCRIPTIONAL REGULATOR"/>
    <property type="match status" value="1"/>
</dbReference>
<dbReference type="Pfam" id="PF01047">
    <property type="entry name" value="MarR"/>
    <property type="match status" value="1"/>
</dbReference>
<keyword evidence="3" id="KW-1185">Reference proteome</keyword>
<accession>A0ABN1APY2</accession>
<dbReference type="SMART" id="SM00347">
    <property type="entry name" value="HTH_MARR"/>
    <property type="match status" value="1"/>
</dbReference>
<feature type="domain" description="HTH marR-type" evidence="1">
    <location>
        <begin position="1"/>
        <end position="154"/>
    </location>
</feature>
<dbReference type="Proteomes" id="UP001500909">
    <property type="component" value="Unassembled WGS sequence"/>
</dbReference>
<dbReference type="InterPro" id="IPR036388">
    <property type="entry name" value="WH-like_DNA-bd_sf"/>
</dbReference>
<evidence type="ECO:0000259" key="1">
    <source>
        <dbReference type="PROSITE" id="PS50995"/>
    </source>
</evidence>